<accession>A0ABT8TFK7</accession>
<protein>
    <submittedName>
        <fullName evidence="2">Uncharacterized protein</fullName>
    </submittedName>
</protein>
<name>A0ABT8TFK7_9GAMM</name>
<proteinExistence type="predicted"/>
<dbReference type="Proteomes" id="UP001168380">
    <property type="component" value="Unassembled WGS sequence"/>
</dbReference>
<dbReference type="EMBL" id="JAULRT010000035">
    <property type="protein sequence ID" value="MDO3381446.1"/>
    <property type="molecule type" value="Genomic_DNA"/>
</dbReference>
<feature type="signal peptide" evidence="1">
    <location>
        <begin position="1"/>
        <end position="19"/>
    </location>
</feature>
<organism evidence="2 3">
    <name type="scientific">Gilvimarinus algae</name>
    <dbReference type="NCBI Taxonomy" id="3058037"/>
    <lineage>
        <taxon>Bacteria</taxon>
        <taxon>Pseudomonadati</taxon>
        <taxon>Pseudomonadota</taxon>
        <taxon>Gammaproteobacteria</taxon>
        <taxon>Cellvibrionales</taxon>
        <taxon>Cellvibrionaceae</taxon>
        <taxon>Gilvimarinus</taxon>
    </lineage>
</organism>
<keyword evidence="1" id="KW-0732">Signal</keyword>
<dbReference type="RefSeq" id="WP_302711583.1">
    <property type="nucleotide sequence ID" value="NZ_JAULRT010000035.1"/>
</dbReference>
<sequence>MKYLLLAIALSLLPLHSMATTMPEMDNVTIAKTASHIFIGRVVENHDELIKPWQCNERYYESKIEVIENLRGLSVGSISLPVCQGTKVSNLPLEKNKTYLFFLKRNGEQFIRVSPRGGIIEF</sequence>
<gene>
    <name evidence="2" type="ORF">QWI16_04625</name>
</gene>
<evidence type="ECO:0000256" key="1">
    <source>
        <dbReference type="SAM" id="SignalP"/>
    </source>
</evidence>
<evidence type="ECO:0000313" key="3">
    <source>
        <dbReference type="Proteomes" id="UP001168380"/>
    </source>
</evidence>
<evidence type="ECO:0000313" key="2">
    <source>
        <dbReference type="EMBL" id="MDO3381446.1"/>
    </source>
</evidence>
<feature type="chain" id="PRO_5046903102" evidence="1">
    <location>
        <begin position="20"/>
        <end position="122"/>
    </location>
</feature>
<comment type="caution">
    <text evidence="2">The sequence shown here is derived from an EMBL/GenBank/DDBJ whole genome shotgun (WGS) entry which is preliminary data.</text>
</comment>
<keyword evidence="3" id="KW-1185">Reference proteome</keyword>
<reference evidence="2" key="1">
    <citation type="submission" date="2023-07" db="EMBL/GenBank/DDBJ databases">
        <title>Gilvimarinus algae sp. nov., isolated from the surface of Kelp.</title>
        <authorList>
            <person name="Sun Y.Y."/>
            <person name="Gong Y."/>
            <person name="Du Z.J."/>
        </authorList>
    </citation>
    <scope>NUCLEOTIDE SEQUENCE</scope>
    <source>
        <strain evidence="2">SDUM040014</strain>
    </source>
</reference>